<proteinExistence type="predicted"/>
<name>M3HGD9_CANMX</name>
<evidence type="ECO:0000313" key="2">
    <source>
        <dbReference type="EMBL" id="EMG46332.1"/>
    </source>
</evidence>
<organism evidence="2 3">
    <name type="scientific">Candida maltosa (strain Xu316)</name>
    <name type="common">Yeast</name>
    <dbReference type="NCBI Taxonomy" id="1245528"/>
    <lineage>
        <taxon>Eukaryota</taxon>
        <taxon>Fungi</taxon>
        <taxon>Dikarya</taxon>
        <taxon>Ascomycota</taxon>
        <taxon>Saccharomycotina</taxon>
        <taxon>Pichiomycetes</taxon>
        <taxon>Debaryomycetaceae</taxon>
        <taxon>Candida/Lodderomyces clade</taxon>
        <taxon>Candida</taxon>
    </lineage>
</organism>
<feature type="region of interest" description="Disordered" evidence="1">
    <location>
        <begin position="11"/>
        <end position="37"/>
    </location>
</feature>
<sequence>MCDCLAIISEEKGSTSQSSNVPTFSKNPDIRQSQCPA</sequence>
<protein>
    <submittedName>
        <fullName evidence="2">Uncharacterized protein</fullName>
    </submittedName>
</protein>
<keyword evidence="3" id="KW-1185">Reference proteome</keyword>
<accession>M3HGD9</accession>
<comment type="caution">
    <text evidence="2">The sequence shown here is derived from an EMBL/GenBank/DDBJ whole genome shotgun (WGS) entry which is preliminary data.</text>
</comment>
<evidence type="ECO:0000256" key="1">
    <source>
        <dbReference type="SAM" id="MobiDB-lite"/>
    </source>
</evidence>
<dbReference type="AlphaFoldDB" id="M3HGD9"/>
<dbReference type="EMBL" id="AOGT01002045">
    <property type="protein sequence ID" value="EMG46332.1"/>
    <property type="molecule type" value="Genomic_DNA"/>
</dbReference>
<reference evidence="2 3" key="1">
    <citation type="submission" date="2013-02" db="EMBL/GenBank/DDBJ databases">
        <title>Genome sequence of Candida maltosa Xu316, a potential industrial strain for xylitol and ethanol production.</title>
        <authorList>
            <person name="Yu J."/>
            <person name="Wang Q."/>
            <person name="Geng X."/>
            <person name="Bao W."/>
            <person name="He P."/>
            <person name="Cai J."/>
        </authorList>
    </citation>
    <scope>NUCLEOTIDE SEQUENCE [LARGE SCALE GENOMIC DNA]</scope>
    <source>
        <strain evidence="3">Xu316</strain>
    </source>
</reference>
<dbReference type="HOGENOM" id="CLU_3351014_0_0_1"/>
<dbReference type="Proteomes" id="UP000011777">
    <property type="component" value="Unassembled WGS sequence"/>
</dbReference>
<feature type="compositionally biased region" description="Polar residues" evidence="1">
    <location>
        <begin position="14"/>
        <end position="37"/>
    </location>
</feature>
<evidence type="ECO:0000313" key="3">
    <source>
        <dbReference type="Proteomes" id="UP000011777"/>
    </source>
</evidence>
<gene>
    <name evidence="2" type="ORF">G210_3423</name>
</gene>